<dbReference type="Pfam" id="PF17875">
    <property type="entry name" value="RPA43_OB"/>
    <property type="match status" value="1"/>
</dbReference>
<evidence type="ECO:0000256" key="6">
    <source>
        <dbReference type="SAM" id="MobiDB-lite"/>
    </source>
</evidence>
<keyword evidence="4 5" id="KW-0539">Nucleus</keyword>
<dbReference type="Gene3D" id="2.40.50.1060">
    <property type="match status" value="1"/>
</dbReference>
<gene>
    <name evidence="8" type="ORF">B0T11DRAFT_107693</name>
</gene>
<evidence type="ECO:0000259" key="7">
    <source>
        <dbReference type="Pfam" id="PF17875"/>
    </source>
</evidence>
<comment type="caution">
    <text evidence="8">The sequence shown here is derived from an EMBL/GenBank/DDBJ whole genome shotgun (WGS) entry which is preliminary data.</text>
</comment>
<evidence type="ECO:0000256" key="1">
    <source>
        <dbReference type="ARBA" id="ARBA00004123"/>
    </source>
</evidence>
<keyword evidence="9" id="KW-1185">Reference proteome</keyword>
<keyword evidence="3 5" id="KW-0804">Transcription</keyword>
<organism evidence="8 9">
    <name type="scientific">Plectosphaerella cucumerina</name>
    <dbReference type="NCBI Taxonomy" id="40658"/>
    <lineage>
        <taxon>Eukaryota</taxon>
        <taxon>Fungi</taxon>
        <taxon>Dikarya</taxon>
        <taxon>Ascomycota</taxon>
        <taxon>Pezizomycotina</taxon>
        <taxon>Sordariomycetes</taxon>
        <taxon>Hypocreomycetidae</taxon>
        <taxon>Glomerellales</taxon>
        <taxon>Plectosphaerellaceae</taxon>
        <taxon>Plectosphaerella</taxon>
    </lineage>
</organism>
<dbReference type="InterPro" id="IPR045113">
    <property type="entry name" value="Rpb7-like"/>
</dbReference>
<dbReference type="GO" id="GO:0006362">
    <property type="term" value="P:transcription elongation by RNA polymerase I"/>
    <property type="evidence" value="ECO:0007669"/>
    <property type="project" value="TreeGrafter"/>
</dbReference>
<dbReference type="GO" id="GO:0005736">
    <property type="term" value="C:RNA polymerase I complex"/>
    <property type="evidence" value="ECO:0007669"/>
    <property type="project" value="TreeGrafter"/>
</dbReference>
<dbReference type="GO" id="GO:0006352">
    <property type="term" value="P:DNA-templated transcription initiation"/>
    <property type="evidence" value="ECO:0007669"/>
    <property type="project" value="UniProtKB-UniRule"/>
</dbReference>
<comment type="subcellular location">
    <subcellularLocation>
        <location evidence="1 5">Nucleus</location>
    </subcellularLocation>
</comment>
<accession>A0A8K0X3G0</accession>
<dbReference type="AlphaFoldDB" id="A0A8K0X3G0"/>
<evidence type="ECO:0000256" key="2">
    <source>
        <dbReference type="ARBA" id="ARBA00022478"/>
    </source>
</evidence>
<dbReference type="InterPro" id="IPR036898">
    <property type="entry name" value="RNA_pol_Rpb7-like_N_sf"/>
</dbReference>
<reference evidence="8" key="1">
    <citation type="journal article" date="2021" name="Nat. Commun.">
        <title>Genetic determinants of endophytism in the Arabidopsis root mycobiome.</title>
        <authorList>
            <person name="Mesny F."/>
            <person name="Miyauchi S."/>
            <person name="Thiergart T."/>
            <person name="Pickel B."/>
            <person name="Atanasova L."/>
            <person name="Karlsson M."/>
            <person name="Huettel B."/>
            <person name="Barry K.W."/>
            <person name="Haridas S."/>
            <person name="Chen C."/>
            <person name="Bauer D."/>
            <person name="Andreopoulos W."/>
            <person name="Pangilinan J."/>
            <person name="LaButti K."/>
            <person name="Riley R."/>
            <person name="Lipzen A."/>
            <person name="Clum A."/>
            <person name="Drula E."/>
            <person name="Henrissat B."/>
            <person name="Kohler A."/>
            <person name="Grigoriev I.V."/>
            <person name="Martin F.M."/>
            <person name="Hacquard S."/>
        </authorList>
    </citation>
    <scope>NUCLEOTIDE SEQUENCE</scope>
    <source>
        <strain evidence="8">MPI-CAGE-AT-0016</strain>
    </source>
</reference>
<feature type="compositionally biased region" description="Basic residues" evidence="6">
    <location>
        <begin position="17"/>
        <end position="33"/>
    </location>
</feature>
<feature type="compositionally biased region" description="Basic and acidic residues" evidence="6">
    <location>
        <begin position="101"/>
        <end position="112"/>
    </location>
</feature>
<keyword evidence="2 5" id="KW-0240">DNA-directed RNA polymerase</keyword>
<evidence type="ECO:0000256" key="5">
    <source>
        <dbReference type="RuleBase" id="RU369086"/>
    </source>
</evidence>
<sequence>MSTIPESPSGALPKPEKKSKKDKKEKKEKKEKKRIREDEPEVAEERKHKRSKSTAVNTEISAPPSPDLSAAPIKTEVTSPVEKKKKEKKSKDKKEKKDKKDKHADPEDAAAEKKRRKKAKHADEADAETEDPFAPPPSAQKDKRKRRAKADSPDLSAAADADEMDIDSPFQASSKFRQPPDAPANPQYPFFTQTVSLFLPLYPVGWSEPCTAAATQHLKPMLSRYVPALGGVLLAFRDVAVAENPGRKGAATEAGGGCDVLSVDEFAVGFGWVTAEVDLFIPKRGAWMEGTVNLESEGHIGVVCWGKFNASIESSRLPPEWHWVHLDSDEAMTGNDDAVSTFTADQEHGAVKQIHSTGYWADADDRKIKGRVRFRIKSFDVGVSGDHGYLSLEGSLLSREGEEAAVARDNEEELRRRRGRKGGVLLKQRRQVPEFSLTKFGEVEDEEDKALRKDVWDTTEPEVAQGTEGAEGFAGITNEEE</sequence>
<evidence type="ECO:0000313" key="8">
    <source>
        <dbReference type="EMBL" id="KAH7358747.1"/>
    </source>
</evidence>
<evidence type="ECO:0000256" key="4">
    <source>
        <dbReference type="ARBA" id="ARBA00023242"/>
    </source>
</evidence>
<dbReference type="OrthoDB" id="10250504at2759"/>
<evidence type="ECO:0000256" key="3">
    <source>
        <dbReference type="ARBA" id="ARBA00023163"/>
    </source>
</evidence>
<evidence type="ECO:0000313" key="9">
    <source>
        <dbReference type="Proteomes" id="UP000813385"/>
    </source>
</evidence>
<feature type="region of interest" description="Disordered" evidence="6">
    <location>
        <begin position="1"/>
        <end position="165"/>
    </location>
</feature>
<feature type="domain" description="RPA43 OB" evidence="7">
    <location>
        <begin position="282"/>
        <end position="397"/>
    </location>
</feature>
<dbReference type="PANTHER" id="PTHR12709:SF5">
    <property type="entry name" value="DNA-DIRECTED RNA POLYMERASE I SUBUNIT RPA43"/>
    <property type="match status" value="1"/>
</dbReference>
<name>A0A8K0X3G0_9PEZI</name>
<dbReference type="PANTHER" id="PTHR12709">
    <property type="entry name" value="DNA-DIRECTED RNA POLYMERASE II, III"/>
    <property type="match status" value="1"/>
</dbReference>
<dbReference type="EMBL" id="JAGPXD010000004">
    <property type="protein sequence ID" value="KAH7358747.1"/>
    <property type="molecule type" value="Genomic_DNA"/>
</dbReference>
<feature type="region of interest" description="Disordered" evidence="6">
    <location>
        <begin position="458"/>
        <end position="481"/>
    </location>
</feature>
<protein>
    <recommendedName>
        <fullName evidence="5">DNA-directed RNA polymerase subunit</fullName>
    </recommendedName>
</protein>
<feature type="compositionally biased region" description="Basic and acidic residues" evidence="6">
    <location>
        <begin position="81"/>
        <end position="95"/>
    </location>
</feature>
<comment type="function">
    <text evidence="5">DNA-dependent RNA polymerase which catalyzes the transcription of DNA into RNA using the four ribonucleoside triphosphates as substrates.</text>
</comment>
<dbReference type="InterPro" id="IPR041178">
    <property type="entry name" value="RPA43_OB"/>
</dbReference>
<dbReference type="Gene3D" id="3.30.1490.120">
    <property type="entry name" value="RNA polymerase Rpb7-like, N-terminal domain"/>
    <property type="match status" value="1"/>
</dbReference>
<proteinExistence type="predicted"/>
<dbReference type="Proteomes" id="UP000813385">
    <property type="component" value="Unassembled WGS sequence"/>
</dbReference>